<dbReference type="Proteomes" id="UP000318521">
    <property type="component" value="Unassembled WGS sequence"/>
</dbReference>
<evidence type="ECO:0000313" key="2">
    <source>
        <dbReference type="Proteomes" id="UP000318521"/>
    </source>
</evidence>
<comment type="caution">
    <text evidence="1">The sequence shown here is derived from an EMBL/GenBank/DDBJ whole genome shotgun (WGS) entry which is preliminary data.</text>
</comment>
<keyword evidence="2" id="KW-1185">Reference proteome</keyword>
<name>A0A554A4G0_9BACI</name>
<accession>A0A554A4G0</accession>
<dbReference type="RefSeq" id="WP_143846906.1">
    <property type="nucleotide sequence ID" value="NZ_VLXZ01000001.1"/>
</dbReference>
<organism evidence="1 2">
    <name type="scientific">Alkalicoccobacillus porphyridii</name>
    <dbReference type="NCBI Taxonomy" id="2597270"/>
    <lineage>
        <taxon>Bacteria</taxon>
        <taxon>Bacillati</taxon>
        <taxon>Bacillota</taxon>
        <taxon>Bacilli</taxon>
        <taxon>Bacillales</taxon>
        <taxon>Bacillaceae</taxon>
        <taxon>Alkalicoccobacillus</taxon>
    </lineage>
</organism>
<protein>
    <submittedName>
        <fullName evidence="1">Uncharacterized protein</fullName>
    </submittedName>
</protein>
<proteinExistence type="predicted"/>
<gene>
    <name evidence="1" type="ORF">FN960_03130</name>
</gene>
<dbReference type="AlphaFoldDB" id="A0A554A4G0"/>
<dbReference type="EMBL" id="VLXZ01000001">
    <property type="protein sequence ID" value="TSB48562.1"/>
    <property type="molecule type" value="Genomic_DNA"/>
</dbReference>
<dbReference type="OrthoDB" id="2451627at2"/>
<sequence>MIASIINDSGEIDNLEFCKLNEAINDTKDFEYDISIERRRGVLNIINKDIEQLIKLGQQYNRNVPLEIKII</sequence>
<evidence type="ECO:0000313" key="1">
    <source>
        <dbReference type="EMBL" id="TSB48562.1"/>
    </source>
</evidence>
<reference evidence="1 2" key="1">
    <citation type="submission" date="2019-07" db="EMBL/GenBank/DDBJ databases">
        <authorList>
            <person name="Park Y.J."/>
            <person name="Jeong S.E."/>
            <person name="Jung H.S."/>
        </authorList>
    </citation>
    <scope>NUCLEOTIDE SEQUENCE [LARGE SCALE GENOMIC DNA]</scope>
    <source>
        <strain evidence="2">P16(2019)</strain>
    </source>
</reference>